<organism evidence="4 5">
    <name type="scientific">Actinoplanes nipponensis</name>
    <dbReference type="NCBI Taxonomy" id="135950"/>
    <lineage>
        <taxon>Bacteria</taxon>
        <taxon>Bacillati</taxon>
        <taxon>Actinomycetota</taxon>
        <taxon>Actinomycetes</taxon>
        <taxon>Micromonosporales</taxon>
        <taxon>Micromonosporaceae</taxon>
        <taxon>Actinoplanes</taxon>
    </lineage>
</organism>
<proteinExistence type="predicted"/>
<comment type="caution">
    <text evidence="4">The sequence shown here is derived from an EMBL/GenBank/DDBJ whole genome shotgun (WGS) entry which is preliminary data.</text>
</comment>
<feature type="transmembrane region" description="Helical" evidence="2">
    <location>
        <begin position="21"/>
        <end position="38"/>
    </location>
</feature>
<dbReference type="GO" id="GO:0005975">
    <property type="term" value="P:carbohydrate metabolic process"/>
    <property type="evidence" value="ECO:0007669"/>
    <property type="project" value="InterPro"/>
</dbReference>
<dbReference type="InterPro" id="IPR002509">
    <property type="entry name" value="NODB_dom"/>
</dbReference>
<evidence type="ECO:0000256" key="2">
    <source>
        <dbReference type="SAM" id="Phobius"/>
    </source>
</evidence>
<evidence type="ECO:0000313" key="5">
    <source>
        <dbReference type="Proteomes" id="UP000647172"/>
    </source>
</evidence>
<reference evidence="4" key="1">
    <citation type="submission" date="2021-01" db="EMBL/GenBank/DDBJ databases">
        <title>Whole genome shotgun sequence of Actinoplanes nipponensis NBRC 14063.</title>
        <authorList>
            <person name="Komaki H."/>
            <person name="Tamura T."/>
        </authorList>
    </citation>
    <scope>NUCLEOTIDE SEQUENCE</scope>
    <source>
        <strain evidence="4">NBRC 14063</strain>
    </source>
</reference>
<name>A0A919MTZ8_9ACTN</name>
<keyword evidence="5" id="KW-1185">Reference proteome</keyword>
<keyword evidence="2" id="KW-0812">Transmembrane</keyword>
<gene>
    <name evidence="4" type="ORF">Ani05nite_31440</name>
</gene>
<protein>
    <recommendedName>
        <fullName evidence="3">NodB homology domain-containing protein</fullName>
    </recommendedName>
</protein>
<dbReference type="EMBL" id="BOMQ01000036">
    <property type="protein sequence ID" value="GIE49610.1"/>
    <property type="molecule type" value="Genomic_DNA"/>
</dbReference>
<dbReference type="Gene3D" id="2.60.120.560">
    <property type="entry name" value="Exo-inulinase, domain 1"/>
    <property type="match status" value="1"/>
</dbReference>
<evidence type="ECO:0000313" key="4">
    <source>
        <dbReference type="EMBL" id="GIE49610.1"/>
    </source>
</evidence>
<feature type="domain" description="NodB homology" evidence="3">
    <location>
        <begin position="125"/>
        <end position="260"/>
    </location>
</feature>
<dbReference type="InterPro" id="IPR051398">
    <property type="entry name" value="Polysacch_Deacetylase"/>
</dbReference>
<dbReference type="CDD" id="cd10918">
    <property type="entry name" value="CE4_NodB_like_5s_6s"/>
    <property type="match status" value="1"/>
</dbReference>
<dbReference type="PANTHER" id="PTHR34216:SF7">
    <property type="entry name" value="POLY-BETA-1,6-N-ACETYL-D-GLUCOSAMINE N-DEACETYLASE"/>
    <property type="match status" value="1"/>
</dbReference>
<dbReference type="Pfam" id="PF01522">
    <property type="entry name" value="Polysacc_deac_1"/>
    <property type="match status" value="1"/>
</dbReference>
<dbReference type="InterPro" id="IPR011330">
    <property type="entry name" value="Glyco_hydro/deAcase_b/a-brl"/>
</dbReference>
<keyword evidence="2" id="KW-1133">Transmembrane helix</keyword>
<evidence type="ECO:0000256" key="1">
    <source>
        <dbReference type="ARBA" id="ARBA00022729"/>
    </source>
</evidence>
<dbReference type="GO" id="GO:0016810">
    <property type="term" value="F:hydrolase activity, acting on carbon-nitrogen (but not peptide) bonds"/>
    <property type="evidence" value="ECO:0007669"/>
    <property type="project" value="InterPro"/>
</dbReference>
<keyword evidence="1" id="KW-0732">Signal</keyword>
<evidence type="ECO:0000259" key="3">
    <source>
        <dbReference type="Pfam" id="PF01522"/>
    </source>
</evidence>
<keyword evidence="2" id="KW-0472">Membrane</keyword>
<dbReference type="AlphaFoldDB" id="A0A919MTZ8"/>
<dbReference type="Proteomes" id="UP000647172">
    <property type="component" value="Unassembled WGS sequence"/>
</dbReference>
<dbReference type="PANTHER" id="PTHR34216">
    <property type="match status" value="1"/>
</dbReference>
<accession>A0A919MTZ8</accession>
<dbReference type="Gene3D" id="3.20.20.370">
    <property type="entry name" value="Glycoside hydrolase/deacetylase"/>
    <property type="match status" value="1"/>
</dbReference>
<dbReference type="SUPFAM" id="SSF88713">
    <property type="entry name" value="Glycoside hydrolase/deacetylase"/>
    <property type="match status" value="1"/>
</dbReference>
<sequence length="504" mass="54484">MSRPQRPGAAARAGAALLRTLTALVAVCAFGVAVMTWIDLSKPFDPPRIAPLPVAAAATTGAVPAYPGAITVLTYHDISDRNPSSKTLTRRAFGEQMATLAALGYQTVPLTTVRDLVRHKPVRLPARPLLLTFDDGSLTTWTTVDPVLERHHFTAVAFLTTDSLVDPGTPSYFLSTRQVRQLKETGRWEFGSHSAAMEKLAPIPGDVGAPLTNRLRTDRGDETTEQWRSRVAGELARSQRRLQEMTGDPAVAFSYPFGDAGHGSNIPTIATELPGLLERGGFDIAFVGENVPTGHVDAVTDSSPRWLLPRIGIRRTTSVADLLKILKESMPTAMPSDLTRLRWTGQDAECLTRPESVTVKSRTGSYGTCAVHGVNTSRWLNYVLDLKVAGLSPRTTAVIGVRDGEGAGHYGRVEVSVGVTRMVVRQRVHSDPIKVLHTFPLPSATKRTLRLEVRADALTVRVDGRPAATVTFDRRLHEGGVTLARIGSGAVTFEHPTLANRSAP</sequence>